<reference evidence="2" key="1">
    <citation type="journal article" date="2020" name="Ecol. Evol.">
        <title>Genome structure and content of the rice root-knot nematode (Meloidogyne graminicola).</title>
        <authorList>
            <person name="Phan N.T."/>
            <person name="Danchin E.G.J."/>
            <person name="Klopp C."/>
            <person name="Perfus-Barbeoch L."/>
            <person name="Kozlowski D.K."/>
            <person name="Koutsovoulos G.D."/>
            <person name="Lopez-Roques C."/>
            <person name="Bouchez O."/>
            <person name="Zahm M."/>
            <person name="Besnard G."/>
            <person name="Bellafiore S."/>
        </authorList>
    </citation>
    <scope>NUCLEOTIDE SEQUENCE</scope>
    <source>
        <strain evidence="2">VN-18</strain>
    </source>
</reference>
<evidence type="ECO:0000313" key="2">
    <source>
        <dbReference type="EMBL" id="KAF7632527.1"/>
    </source>
</evidence>
<dbReference type="AlphaFoldDB" id="A0A8S9ZGU3"/>
<name>A0A8S9ZGU3_9BILA</name>
<feature type="transmembrane region" description="Helical" evidence="1">
    <location>
        <begin position="29"/>
        <end position="52"/>
    </location>
</feature>
<dbReference type="Proteomes" id="UP000605970">
    <property type="component" value="Unassembled WGS sequence"/>
</dbReference>
<accession>A0A8S9ZGU3</accession>
<proteinExistence type="predicted"/>
<protein>
    <submittedName>
        <fullName evidence="2">Uncharacterized protein</fullName>
    </submittedName>
</protein>
<keyword evidence="1" id="KW-1133">Transmembrane helix</keyword>
<feature type="non-terminal residue" evidence="2">
    <location>
        <position position="197"/>
    </location>
</feature>
<comment type="caution">
    <text evidence="2">The sequence shown here is derived from an EMBL/GenBank/DDBJ whole genome shotgun (WGS) entry which is preliminary data.</text>
</comment>
<keyword evidence="3" id="KW-1185">Reference proteome</keyword>
<evidence type="ECO:0000256" key="1">
    <source>
        <dbReference type="SAM" id="Phobius"/>
    </source>
</evidence>
<gene>
    <name evidence="2" type="ORF">Mgra_00008042</name>
</gene>
<keyword evidence="1" id="KW-0472">Membrane</keyword>
<evidence type="ECO:0000313" key="3">
    <source>
        <dbReference type="Proteomes" id="UP000605970"/>
    </source>
</evidence>
<dbReference type="OrthoDB" id="5892267at2759"/>
<dbReference type="EMBL" id="JABEBT010000100">
    <property type="protein sequence ID" value="KAF7632527.1"/>
    <property type="molecule type" value="Genomic_DNA"/>
</dbReference>
<sequence length="197" mass="22639">MTVTSGPSTSRGAKRAHWLLKMIVRRNCYICFAITVICVAIATSTVITYSFWLSDKAIEIQNAKLRRERLSNRSKFDAYFQSSCQIFPIKLPEFDEIYCNRYCEKNVHMEFMYRIIEDVNIKKKQNGKDCPHYVVLRSCQQRMFKDGTNITSYCEAKKFNKDFISIEDSGGNNTKTGICIPCKDDADESGVKKGTTD</sequence>
<organism evidence="2 3">
    <name type="scientific">Meloidogyne graminicola</name>
    <dbReference type="NCBI Taxonomy" id="189291"/>
    <lineage>
        <taxon>Eukaryota</taxon>
        <taxon>Metazoa</taxon>
        <taxon>Ecdysozoa</taxon>
        <taxon>Nematoda</taxon>
        <taxon>Chromadorea</taxon>
        <taxon>Rhabditida</taxon>
        <taxon>Tylenchina</taxon>
        <taxon>Tylenchomorpha</taxon>
        <taxon>Tylenchoidea</taxon>
        <taxon>Meloidogynidae</taxon>
        <taxon>Meloidogyninae</taxon>
        <taxon>Meloidogyne</taxon>
    </lineage>
</organism>
<keyword evidence="1" id="KW-0812">Transmembrane</keyword>